<evidence type="ECO:0000313" key="2">
    <source>
        <dbReference type="Proteomes" id="UP000292036"/>
    </source>
</evidence>
<comment type="caution">
    <text evidence="1">The sequence shown here is derived from an EMBL/GenBank/DDBJ whole genome shotgun (WGS) entry which is preliminary data.</text>
</comment>
<gene>
    <name evidence="1" type="ORF">ELI19_24740</name>
</gene>
<dbReference type="Proteomes" id="UP000292036">
    <property type="component" value="Unassembled WGS sequence"/>
</dbReference>
<reference evidence="1 2" key="1">
    <citation type="submission" date="2019-02" db="EMBL/GenBank/DDBJ databases">
        <title>The genomic architecture of introgression among sibling species of bacteria.</title>
        <authorList>
            <person name="Cavassim M.I.A."/>
            <person name="Moeskjaer S."/>
            <person name="Moslemi C."/>
            <person name="Fields B."/>
            <person name="Bachmann A."/>
            <person name="Vilhjalmsson B."/>
            <person name="Schierup M.H."/>
            <person name="Young J.P.W."/>
            <person name="Andersen S.U."/>
        </authorList>
    </citation>
    <scope>NUCLEOTIDE SEQUENCE [LARGE SCALE GENOMIC DNA]</scope>
    <source>
        <strain evidence="1 2">SM151B</strain>
        <plasmid evidence="1">pSM151B_Rh01</plasmid>
    </source>
</reference>
<proteinExistence type="predicted"/>
<dbReference type="AlphaFoldDB" id="A0ABD7PIY5"/>
<protein>
    <submittedName>
        <fullName evidence="1">Uncharacterized protein</fullName>
    </submittedName>
</protein>
<keyword evidence="1" id="KW-0614">Plasmid</keyword>
<geneLocation type="plasmid" evidence="1">
    <name>pSM151B_Rh01</name>
</geneLocation>
<organism evidence="1 2">
    <name type="scientific">Rhizobium leguminosarum</name>
    <dbReference type="NCBI Taxonomy" id="384"/>
    <lineage>
        <taxon>Bacteria</taxon>
        <taxon>Pseudomonadati</taxon>
        <taxon>Pseudomonadota</taxon>
        <taxon>Alphaproteobacteria</taxon>
        <taxon>Hyphomicrobiales</taxon>
        <taxon>Rhizobiaceae</taxon>
        <taxon>Rhizobium/Agrobacterium group</taxon>
        <taxon>Rhizobium</taxon>
    </lineage>
</organism>
<dbReference type="EMBL" id="SIPS01000002">
    <property type="protein sequence ID" value="TAW24731.1"/>
    <property type="molecule type" value="Genomic_DNA"/>
</dbReference>
<evidence type="ECO:0000313" key="1">
    <source>
        <dbReference type="EMBL" id="TAW24731.1"/>
    </source>
</evidence>
<name>A0ABD7PIY5_RHILE</name>
<accession>A0ABD7PIY5</accession>
<sequence>MAIEHRSLSPVPNRCDCIHRRKSFVNRATSYNLKHLPTGDKEDFAQYEKMISIEEYSFTVILYYRTFTEGTLGSQQAEIGPIAIGVSRLQEIETIDPGT</sequence>